<dbReference type="InParanoid" id="Q0F1R6"/>
<protein>
    <submittedName>
        <fullName evidence="1">Uncharacterized protein</fullName>
    </submittedName>
</protein>
<dbReference type="HOGENOM" id="CLU_194617_1_0_0"/>
<organism evidence="1 2">
    <name type="scientific">Mariprofundus ferrooxydans PV-1</name>
    <dbReference type="NCBI Taxonomy" id="314345"/>
    <lineage>
        <taxon>Bacteria</taxon>
        <taxon>Pseudomonadati</taxon>
        <taxon>Pseudomonadota</taxon>
        <taxon>Candidatius Mariprofundia</taxon>
        <taxon>Mariprofundales</taxon>
        <taxon>Mariprofundaceae</taxon>
        <taxon>Mariprofundus</taxon>
    </lineage>
</organism>
<dbReference type="STRING" id="314344.AL013_10550"/>
<sequence>MLRVKAKKGIRAPLLHRPKHYIDDTRIIEVEDCHYYRAMINDGDLVIATDAEWKAQLAADKKAAQNIEK</sequence>
<accession>Q0F1R6</accession>
<comment type="caution">
    <text evidence="1">The sequence shown here is derived from an EMBL/GenBank/DDBJ whole genome shotgun (WGS) entry which is preliminary data.</text>
</comment>
<dbReference type="EMBL" id="AATS01000002">
    <property type="protein sequence ID" value="EAU55834.1"/>
    <property type="molecule type" value="Genomic_DNA"/>
</dbReference>
<evidence type="ECO:0000313" key="2">
    <source>
        <dbReference type="Proteomes" id="UP000005297"/>
    </source>
</evidence>
<keyword evidence="2" id="KW-1185">Reference proteome</keyword>
<evidence type="ECO:0000313" key="1">
    <source>
        <dbReference type="EMBL" id="EAU55834.1"/>
    </source>
</evidence>
<dbReference type="Proteomes" id="UP000005297">
    <property type="component" value="Unassembled WGS sequence"/>
</dbReference>
<gene>
    <name evidence="1" type="ORF">SPV1_02762</name>
</gene>
<dbReference type="AlphaFoldDB" id="Q0F1R6"/>
<name>Q0F1R6_9PROT</name>
<reference evidence="1" key="1">
    <citation type="submission" date="2006-09" db="EMBL/GenBank/DDBJ databases">
        <authorList>
            <person name="Emerson D."/>
            <person name="Ferriera S."/>
            <person name="Johnson J."/>
            <person name="Kravitz S."/>
            <person name="Halpern A."/>
            <person name="Remington K."/>
            <person name="Beeson K."/>
            <person name="Tran B."/>
            <person name="Rogers Y.-H."/>
            <person name="Friedman R."/>
            <person name="Venter J.C."/>
        </authorList>
    </citation>
    <scope>NUCLEOTIDE SEQUENCE [LARGE SCALE GENOMIC DNA]</scope>
    <source>
        <strain evidence="1">PV-1</strain>
    </source>
</reference>
<proteinExistence type="predicted"/>
<dbReference type="RefSeq" id="WP_009850853.1">
    <property type="nucleotide sequence ID" value="NZ_DS022295.1"/>
</dbReference>